<keyword evidence="7 8" id="KW-0472">Membrane</keyword>
<keyword evidence="5 8" id="KW-0812">Transmembrane</keyword>
<dbReference type="Proteomes" id="UP000548082">
    <property type="component" value="Unassembled WGS sequence"/>
</dbReference>
<feature type="transmembrane region" description="Helical" evidence="8">
    <location>
        <begin position="12"/>
        <end position="32"/>
    </location>
</feature>
<feature type="transmembrane region" description="Helical" evidence="8">
    <location>
        <begin position="400"/>
        <end position="423"/>
    </location>
</feature>
<feature type="transmembrane region" description="Helical" evidence="8">
    <location>
        <begin position="231"/>
        <end position="251"/>
    </location>
</feature>
<feature type="transmembrane region" description="Helical" evidence="8">
    <location>
        <begin position="52"/>
        <end position="71"/>
    </location>
</feature>
<dbReference type="EMBL" id="JAARRW010000004">
    <property type="protein sequence ID" value="MBC1562575.1"/>
    <property type="molecule type" value="Genomic_DNA"/>
</dbReference>
<feature type="transmembrane region" description="Helical" evidence="8">
    <location>
        <begin position="349"/>
        <end position="367"/>
    </location>
</feature>
<dbReference type="Proteomes" id="UP000541955">
    <property type="component" value="Unassembled WGS sequence"/>
</dbReference>
<accession>A0A099WAP4</accession>
<dbReference type="EMBL" id="JAARRU010000001">
    <property type="protein sequence ID" value="MBC1563853.1"/>
    <property type="molecule type" value="Genomic_DNA"/>
</dbReference>
<evidence type="ECO:0000313" key="31">
    <source>
        <dbReference type="Proteomes" id="UP000541955"/>
    </source>
</evidence>
<dbReference type="GO" id="GO:0005886">
    <property type="term" value="C:plasma membrane"/>
    <property type="evidence" value="ECO:0007669"/>
    <property type="project" value="UniProtKB-SubCell"/>
</dbReference>
<name>A0A099WAP4_9LIST</name>
<keyword evidence="3" id="KW-0813">Transport</keyword>
<feature type="transmembrane region" description="Helical" evidence="8">
    <location>
        <begin position="263"/>
        <end position="283"/>
    </location>
</feature>
<evidence type="ECO:0000313" key="12">
    <source>
        <dbReference type="EMBL" id="MBC1492057.1"/>
    </source>
</evidence>
<evidence type="ECO:0000313" key="18">
    <source>
        <dbReference type="EMBL" id="MBC2116688.1"/>
    </source>
</evidence>
<keyword evidence="6 8" id="KW-1133">Transmembrane helix</keyword>
<evidence type="ECO:0000313" key="27">
    <source>
        <dbReference type="Proteomes" id="UP000532866"/>
    </source>
</evidence>
<dbReference type="Proteomes" id="UP000029844">
    <property type="component" value="Unassembled WGS sequence"/>
</dbReference>
<dbReference type="EMBL" id="JAAROV010000001">
    <property type="protein sequence ID" value="MBC1316104.1"/>
    <property type="molecule type" value="Genomic_DNA"/>
</dbReference>
<evidence type="ECO:0000313" key="21">
    <source>
        <dbReference type="EMBL" id="MBC2241049.1"/>
    </source>
</evidence>
<evidence type="ECO:0000313" key="38">
    <source>
        <dbReference type="Proteomes" id="UP000586951"/>
    </source>
</evidence>
<evidence type="ECO:0000313" key="19">
    <source>
        <dbReference type="EMBL" id="MBC2165914.1"/>
    </source>
</evidence>
<dbReference type="EMBL" id="JAASTX010000010">
    <property type="protein sequence ID" value="MBC1492057.1"/>
    <property type="molecule type" value="Genomic_DNA"/>
</dbReference>
<reference evidence="25 26" key="2">
    <citation type="submission" date="2020-03" db="EMBL/GenBank/DDBJ databases">
        <title>Soil Listeria distribution.</title>
        <authorList>
            <person name="Liao J."/>
            <person name="Wiedmann M."/>
        </authorList>
    </citation>
    <scope>NUCLEOTIDE SEQUENCE [LARGE SCALE GENOMIC DNA]</scope>
    <source>
        <strain evidence="21 37">FSL L7-0149</strain>
        <strain evidence="22 36">FSL L7-0153</strain>
        <strain evidence="19 25">FSL L7-0245</strain>
        <strain evidence="20 30">FSL L7-0259</strain>
        <strain evidence="18 26">FSL L7-0360</strain>
        <strain evidence="16 29">FSL L7-0978</strain>
        <strain evidence="17 35">FSL L7-0990</strain>
        <strain evidence="15 34">FSL L7-1017</strain>
        <strain evidence="13 31">FSL L7-1387</strain>
        <strain evidence="14 38">FSL L7-1427</strain>
        <strain evidence="12 28">FSL L7-1547</strain>
        <strain evidence="10 32">FSL L7-1816</strain>
        <strain evidence="11 27">FSL L7-1833</strain>
        <strain evidence="23 33">FSL L7-1850</strain>
    </source>
</reference>
<evidence type="ECO:0000313" key="13">
    <source>
        <dbReference type="EMBL" id="MBC1562575.1"/>
    </source>
</evidence>
<evidence type="ECO:0000313" key="30">
    <source>
        <dbReference type="Proteomes" id="UP000541735"/>
    </source>
</evidence>
<dbReference type="Pfam" id="PF02028">
    <property type="entry name" value="BCCT"/>
    <property type="match status" value="1"/>
</dbReference>
<evidence type="ECO:0000313" key="24">
    <source>
        <dbReference type="Proteomes" id="UP000029844"/>
    </source>
</evidence>
<evidence type="ECO:0000313" key="16">
    <source>
        <dbReference type="EMBL" id="MBC1793969.1"/>
    </source>
</evidence>
<protein>
    <submittedName>
        <fullName evidence="10">BCCT family transporter</fullName>
    </submittedName>
    <submittedName>
        <fullName evidence="9">Glycine/betaine ABC transporter permease</fullName>
    </submittedName>
</protein>
<dbReference type="EMBL" id="JAARYY010000003">
    <property type="protein sequence ID" value="MBC2243652.1"/>
    <property type="molecule type" value="Genomic_DNA"/>
</dbReference>
<dbReference type="eggNOG" id="COG1292">
    <property type="taxonomic scope" value="Bacteria"/>
</dbReference>
<dbReference type="PANTHER" id="PTHR30047:SF7">
    <property type="entry name" value="HIGH-AFFINITY CHOLINE TRANSPORT PROTEIN"/>
    <property type="match status" value="1"/>
</dbReference>
<dbReference type="Proteomes" id="UP000533953">
    <property type="component" value="Unassembled WGS sequence"/>
</dbReference>
<dbReference type="STRING" id="1552123.EP57_06565"/>
<dbReference type="Proteomes" id="UP000586951">
    <property type="component" value="Unassembled WGS sequence"/>
</dbReference>
<dbReference type="InterPro" id="IPR000060">
    <property type="entry name" value="BCCT_transptr"/>
</dbReference>
<feature type="transmembrane region" description="Helical" evidence="8">
    <location>
        <begin position="141"/>
        <end position="162"/>
    </location>
</feature>
<dbReference type="Proteomes" id="UP000546244">
    <property type="component" value="Unassembled WGS sequence"/>
</dbReference>
<evidence type="ECO:0000313" key="35">
    <source>
        <dbReference type="Proteomes" id="UP000548082"/>
    </source>
</evidence>
<feature type="transmembrane region" description="Helical" evidence="8">
    <location>
        <begin position="469"/>
        <end position="488"/>
    </location>
</feature>
<dbReference type="EMBL" id="JAARUV010000001">
    <property type="protein sequence ID" value="MBC1777398.1"/>
    <property type="molecule type" value="Genomic_DNA"/>
</dbReference>
<dbReference type="Proteomes" id="UP000547643">
    <property type="component" value="Unassembled WGS sequence"/>
</dbReference>
<dbReference type="EMBL" id="JAARYH010000002">
    <property type="protein sequence ID" value="MBC2165914.1"/>
    <property type="molecule type" value="Genomic_DNA"/>
</dbReference>
<evidence type="ECO:0000256" key="2">
    <source>
        <dbReference type="ARBA" id="ARBA00005658"/>
    </source>
</evidence>
<evidence type="ECO:0000313" key="17">
    <source>
        <dbReference type="EMBL" id="MBC1796449.1"/>
    </source>
</evidence>
<evidence type="ECO:0000313" key="28">
    <source>
        <dbReference type="Proteomes" id="UP000533953"/>
    </source>
</evidence>
<evidence type="ECO:0000313" key="22">
    <source>
        <dbReference type="EMBL" id="MBC2243652.1"/>
    </source>
</evidence>
<feature type="transmembrane region" description="Helical" evidence="8">
    <location>
        <begin position="444"/>
        <end position="463"/>
    </location>
</feature>
<dbReference type="Proteomes" id="UP000532866">
    <property type="component" value="Unassembled WGS sequence"/>
</dbReference>
<evidence type="ECO:0000313" key="14">
    <source>
        <dbReference type="EMBL" id="MBC1563853.1"/>
    </source>
</evidence>
<evidence type="ECO:0000256" key="7">
    <source>
        <dbReference type="ARBA" id="ARBA00023136"/>
    </source>
</evidence>
<dbReference type="Proteomes" id="UP000541735">
    <property type="component" value="Unassembled WGS sequence"/>
</dbReference>
<evidence type="ECO:0000256" key="8">
    <source>
        <dbReference type="SAM" id="Phobius"/>
    </source>
</evidence>
<feature type="transmembrane region" description="Helical" evidence="8">
    <location>
        <begin position="190"/>
        <end position="211"/>
    </location>
</feature>
<evidence type="ECO:0000313" key="15">
    <source>
        <dbReference type="EMBL" id="MBC1777398.1"/>
    </source>
</evidence>
<dbReference type="Proteomes" id="UP000529446">
    <property type="component" value="Unassembled WGS sequence"/>
</dbReference>
<dbReference type="EMBL" id="JAAROL010000001">
    <property type="protein sequence ID" value="MBC1331337.1"/>
    <property type="molecule type" value="Genomic_DNA"/>
</dbReference>
<evidence type="ECO:0000256" key="6">
    <source>
        <dbReference type="ARBA" id="ARBA00022989"/>
    </source>
</evidence>
<evidence type="ECO:0000256" key="4">
    <source>
        <dbReference type="ARBA" id="ARBA00022475"/>
    </source>
</evidence>
<evidence type="ECO:0000313" key="37">
    <source>
        <dbReference type="Proteomes" id="UP000553016"/>
    </source>
</evidence>
<dbReference type="OrthoDB" id="9775735at2"/>
<keyword evidence="4" id="KW-1003">Cell membrane</keyword>
<dbReference type="Proteomes" id="UP000553016">
    <property type="component" value="Unassembled WGS sequence"/>
</dbReference>
<dbReference type="GeneID" id="58717040"/>
<evidence type="ECO:0000313" key="9">
    <source>
        <dbReference type="EMBL" id="KGL41498.1"/>
    </source>
</evidence>
<dbReference type="EMBL" id="JAARXI010000004">
    <property type="protein sequence ID" value="MBC2116688.1"/>
    <property type="molecule type" value="Genomic_DNA"/>
</dbReference>
<feature type="transmembrane region" description="Helical" evidence="8">
    <location>
        <begin position="320"/>
        <end position="337"/>
    </location>
</feature>
<organism evidence="9 24">
    <name type="scientific">Listeria booriae</name>
    <dbReference type="NCBI Taxonomy" id="1552123"/>
    <lineage>
        <taxon>Bacteria</taxon>
        <taxon>Bacillati</taxon>
        <taxon>Bacillota</taxon>
        <taxon>Bacilli</taxon>
        <taxon>Bacillales</taxon>
        <taxon>Listeriaceae</taxon>
        <taxon>Listeria</taxon>
    </lineage>
</organism>
<dbReference type="EMBL" id="JAARMV010000002">
    <property type="protein sequence ID" value="MBC2372067.1"/>
    <property type="molecule type" value="Genomic_DNA"/>
</dbReference>
<dbReference type="Proteomes" id="UP000519573">
    <property type="component" value="Unassembled WGS sequence"/>
</dbReference>
<dbReference type="Proteomes" id="UP000539064">
    <property type="component" value="Unassembled WGS sequence"/>
</dbReference>
<dbReference type="NCBIfam" id="TIGR00842">
    <property type="entry name" value="bcct"/>
    <property type="match status" value="1"/>
</dbReference>
<evidence type="ECO:0000313" key="32">
    <source>
        <dbReference type="Proteomes" id="UP000543379"/>
    </source>
</evidence>
<keyword evidence="24" id="KW-1185">Reference proteome</keyword>
<dbReference type="Proteomes" id="UP000543379">
    <property type="component" value="Unassembled WGS sequence"/>
</dbReference>
<dbReference type="RefSeq" id="WP_036085304.1">
    <property type="nucleotide sequence ID" value="NZ_CBCSHQ010000014.1"/>
</dbReference>
<evidence type="ECO:0000313" key="11">
    <source>
        <dbReference type="EMBL" id="MBC1331337.1"/>
    </source>
</evidence>
<evidence type="ECO:0000313" key="26">
    <source>
        <dbReference type="Proteomes" id="UP000529446"/>
    </source>
</evidence>
<proteinExistence type="inferred from homology"/>
<evidence type="ECO:0000313" key="25">
    <source>
        <dbReference type="Proteomes" id="UP000519573"/>
    </source>
</evidence>
<comment type="subcellular location">
    <subcellularLocation>
        <location evidence="1">Cell membrane</location>
        <topology evidence="1">Multi-pass membrane protein</topology>
    </subcellularLocation>
</comment>
<evidence type="ECO:0000313" key="34">
    <source>
        <dbReference type="Proteomes" id="UP000547643"/>
    </source>
</evidence>
<dbReference type="EMBL" id="JNFA01000019">
    <property type="protein sequence ID" value="KGL41498.1"/>
    <property type="molecule type" value="Genomic_DNA"/>
</dbReference>
<evidence type="ECO:0000313" key="29">
    <source>
        <dbReference type="Proteomes" id="UP000539064"/>
    </source>
</evidence>
<evidence type="ECO:0000313" key="23">
    <source>
        <dbReference type="EMBL" id="MBC2372067.1"/>
    </source>
</evidence>
<reference evidence="9 24" key="1">
    <citation type="submission" date="2014-05" db="EMBL/GenBank/DDBJ databases">
        <title>Novel Listeriaceae from food processing environments.</title>
        <authorList>
            <person name="den Bakker H.C."/>
        </authorList>
    </citation>
    <scope>NUCLEOTIDE SEQUENCE [LARGE SCALE GENOMIC DNA]</scope>
    <source>
        <strain evidence="9 24">FSL A5-0281</strain>
    </source>
</reference>
<dbReference type="EMBL" id="JAARVD010000003">
    <property type="protein sequence ID" value="MBC1796449.1"/>
    <property type="molecule type" value="Genomic_DNA"/>
</dbReference>
<dbReference type="Proteomes" id="UP000550367">
    <property type="component" value="Unassembled WGS sequence"/>
</dbReference>
<comment type="similarity">
    <text evidence="2">Belongs to the BCCT transporter (TC 2.A.15) family.</text>
</comment>
<gene>
    <name evidence="9" type="ORF">EP57_06565</name>
    <name evidence="11" type="ORF">HB759_05165</name>
    <name evidence="10" type="ORF">HB811_04890</name>
    <name evidence="13" type="ORF">HB902_10885</name>
    <name evidence="14" type="ORF">HB907_00450</name>
    <name evidence="23" type="ORF">HBP98_08660</name>
    <name evidence="15" type="ORF">HCA46_01005</name>
    <name evidence="16" type="ORF">HCA52_11110</name>
    <name evidence="17" type="ORF">HCA55_06910</name>
    <name evidence="18" type="ORF">HCB06_08715</name>
    <name evidence="22" type="ORF">HCB25_06185</name>
    <name evidence="19" type="ORF">HCB26_04970</name>
    <name evidence="20" type="ORF">HCB27_11460</name>
    <name evidence="21" type="ORF">HCB35_11295</name>
    <name evidence="12" type="ORF">HCI99_09445</name>
</gene>
<evidence type="ECO:0000313" key="36">
    <source>
        <dbReference type="Proteomes" id="UP000550367"/>
    </source>
</evidence>
<evidence type="ECO:0000313" key="33">
    <source>
        <dbReference type="Proteomes" id="UP000546244"/>
    </source>
</evidence>
<sequence>METKKGSSHKITNVFWITLAITLAFVAVGIVAPKGLADVTASVQNFITTTFGWYYLIFVSLLVIFCFYLIVSPIGSIKLGKAGEKPKYSTISWFGMLFSAGMGVGLVFWGATEPLSHYAISSPEAEPGTNQALMDAFRFSFFHWGIHAWAIYAFVGLTLAYFQFRHDKAGLISATLDPLLGKWMKPSVRVTIDVIAVFATIVGVATTLGFGATQINGGLSFLFDIPVDFKVQIIIIAIVTVLFLTSAMSGLGRGMKWLSNTNMVLAVLLMIIVIIVGPTLLTLNMMTDATGAYMQNFVGMSFRTDPVNAAGREWINNWTIFYWAWFISWSPFVGIFIARVSKGRRIREFLAGVILLPTVLSIVWFSVFGTASTSVQRAGFDLTSLKTEEVLFGTFNHMPLGSLLSVIAIFLIGVFFITSADSATYVLGMQTMNGVMNPANRVKFIWGIIQSLIASILLFSGGLEGLQNMLIIVALPFSFIMLLMMLSLSKALRKERRDLGLYIKPKSLRKTNL</sequence>
<dbReference type="AlphaFoldDB" id="A0A099WAP4"/>
<feature type="transmembrane region" description="Helical" evidence="8">
    <location>
        <begin position="91"/>
        <end position="111"/>
    </location>
</feature>
<dbReference type="EMBL" id="JAARZA010000004">
    <property type="protein sequence ID" value="MBC2241049.1"/>
    <property type="molecule type" value="Genomic_DNA"/>
</dbReference>
<evidence type="ECO:0000313" key="10">
    <source>
        <dbReference type="EMBL" id="MBC1316104.1"/>
    </source>
</evidence>
<dbReference type="EMBL" id="JAARYD010000005">
    <property type="protein sequence ID" value="MBC2177239.1"/>
    <property type="molecule type" value="Genomic_DNA"/>
</dbReference>
<dbReference type="EMBL" id="JAARVG010000009">
    <property type="protein sequence ID" value="MBC1793969.1"/>
    <property type="molecule type" value="Genomic_DNA"/>
</dbReference>
<evidence type="ECO:0000313" key="20">
    <source>
        <dbReference type="EMBL" id="MBC2177239.1"/>
    </source>
</evidence>
<comment type="caution">
    <text evidence="9">The sequence shown here is derived from an EMBL/GenBank/DDBJ whole genome shotgun (WGS) entry which is preliminary data.</text>
</comment>
<dbReference type="GO" id="GO:0022857">
    <property type="term" value="F:transmembrane transporter activity"/>
    <property type="evidence" value="ECO:0007669"/>
    <property type="project" value="InterPro"/>
</dbReference>
<evidence type="ECO:0000256" key="5">
    <source>
        <dbReference type="ARBA" id="ARBA00022692"/>
    </source>
</evidence>
<evidence type="ECO:0000256" key="1">
    <source>
        <dbReference type="ARBA" id="ARBA00004651"/>
    </source>
</evidence>
<dbReference type="PANTHER" id="PTHR30047">
    <property type="entry name" value="HIGH-AFFINITY CHOLINE TRANSPORT PROTEIN-RELATED"/>
    <property type="match status" value="1"/>
</dbReference>
<evidence type="ECO:0000256" key="3">
    <source>
        <dbReference type="ARBA" id="ARBA00022448"/>
    </source>
</evidence>